<keyword evidence="3" id="KW-1185">Reference proteome</keyword>
<gene>
    <name evidence="2" type="ORF">PCOR1329_LOCUS33648</name>
</gene>
<feature type="region of interest" description="Disordered" evidence="1">
    <location>
        <begin position="1"/>
        <end position="45"/>
    </location>
</feature>
<feature type="compositionally biased region" description="Pro residues" evidence="1">
    <location>
        <begin position="1"/>
        <end position="15"/>
    </location>
</feature>
<protein>
    <submittedName>
        <fullName evidence="2">Uncharacterized protein</fullName>
    </submittedName>
</protein>
<sequence length="109" mass="11238">MPSSPYPAPVAPPAAPVSVSGQAASSCSSSSRRSETALARKPRAREEQCSVMWSTARVHPRRSAATLPPCARIPIFGPHCFTGAVSLEPCVERLGSAVGHLEAVTGVSG</sequence>
<evidence type="ECO:0000256" key="1">
    <source>
        <dbReference type="SAM" id="MobiDB-lite"/>
    </source>
</evidence>
<organism evidence="2 3">
    <name type="scientific">Prorocentrum cordatum</name>
    <dbReference type="NCBI Taxonomy" id="2364126"/>
    <lineage>
        <taxon>Eukaryota</taxon>
        <taxon>Sar</taxon>
        <taxon>Alveolata</taxon>
        <taxon>Dinophyceae</taxon>
        <taxon>Prorocentrales</taxon>
        <taxon>Prorocentraceae</taxon>
        <taxon>Prorocentrum</taxon>
    </lineage>
</organism>
<proteinExistence type="predicted"/>
<reference evidence="2" key="1">
    <citation type="submission" date="2023-10" db="EMBL/GenBank/DDBJ databases">
        <authorList>
            <person name="Chen Y."/>
            <person name="Shah S."/>
            <person name="Dougan E. K."/>
            <person name="Thang M."/>
            <person name="Chan C."/>
        </authorList>
    </citation>
    <scope>NUCLEOTIDE SEQUENCE [LARGE SCALE GENOMIC DNA]</scope>
</reference>
<dbReference type="EMBL" id="CAUYUJ010014155">
    <property type="protein sequence ID" value="CAK0837450.1"/>
    <property type="molecule type" value="Genomic_DNA"/>
</dbReference>
<evidence type="ECO:0000313" key="2">
    <source>
        <dbReference type="EMBL" id="CAK0837450.1"/>
    </source>
</evidence>
<name>A0ABN9SY27_9DINO</name>
<accession>A0ABN9SY27</accession>
<evidence type="ECO:0000313" key="3">
    <source>
        <dbReference type="Proteomes" id="UP001189429"/>
    </source>
</evidence>
<dbReference type="Proteomes" id="UP001189429">
    <property type="component" value="Unassembled WGS sequence"/>
</dbReference>
<comment type="caution">
    <text evidence="2">The sequence shown here is derived from an EMBL/GenBank/DDBJ whole genome shotgun (WGS) entry which is preliminary data.</text>
</comment>
<feature type="compositionally biased region" description="Low complexity" evidence="1">
    <location>
        <begin position="16"/>
        <end position="39"/>
    </location>
</feature>